<gene>
    <name evidence="1" type="ORF">OOW_P131scaffold01008g15</name>
</gene>
<proteinExistence type="predicted"/>
<protein>
    <submittedName>
        <fullName evidence="1">Uncharacterized protein</fullName>
    </submittedName>
</protein>
<accession>L7J5J1</accession>
<dbReference type="EMBL" id="JH795755">
    <property type="protein sequence ID" value="ELQ63104.1"/>
    <property type="molecule type" value="Genomic_DNA"/>
</dbReference>
<name>L7J5J1_PYRO1</name>
<sequence length="182" mass="20293">MTTGWAKTKFTRRSKRQALRLEAFFHKGESWRRMLVQQPACEKLGFIQQTGGSGDQQSFASALQQFPICDASADAGEVRMGSHYDLVYRCHGPCLSGQRMRQLLRSVAPLRRRPAAERVVQQLRSSALQNHLFREGSGQVCDDPAGKRALCTRKHIPTGGSGGSIPNLGRKLPCYHGRFSSY</sequence>
<reference evidence="1" key="1">
    <citation type="journal article" date="2012" name="PLoS Genet.">
        <title>Comparative analysis of the genomes of two field isolates of the rice blast fungus Magnaporthe oryzae.</title>
        <authorList>
            <person name="Xue M."/>
            <person name="Yang J."/>
            <person name="Li Z."/>
            <person name="Hu S."/>
            <person name="Yao N."/>
            <person name="Dean R.A."/>
            <person name="Zhao W."/>
            <person name="Shen M."/>
            <person name="Zhang H."/>
            <person name="Li C."/>
            <person name="Liu L."/>
            <person name="Cao L."/>
            <person name="Xu X."/>
            <person name="Xing Y."/>
            <person name="Hsiang T."/>
            <person name="Zhang Z."/>
            <person name="Xu J.R."/>
            <person name="Peng Y.L."/>
        </authorList>
    </citation>
    <scope>NUCLEOTIDE SEQUENCE [LARGE SCALE GENOMIC DNA]</scope>
    <source>
        <strain evidence="1">P131</strain>
    </source>
</reference>
<evidence type="ECO:0000313" key="1">
    <source>
        <dbReference type="EMBL" id="ELQ63104.1"/>
    </source>
</evidence>
<organism>
    <name type="scientific">Pyricularia oryzae (strain P131)</name>
    <name type="common">Rice blast fungus</name>
    <name type="synonym">Magnaporthe oryzae</name>
    <dbReference type="NCBI Taxonomy" id="1143193"/>
    <lineage>
        <taxon>Eukaryota</taxon>
        <taxon>Fungi</taxon>
        <taxon>Dikarya</taxon>
        <taxon>Ascomycota</taxon>
        <taxon>Pezizomycotina</taxon>
        <taxon>Sordariomycetes</taxon>
        <taxon>Sordariomycetidae</taxon>
        <taxon>Magnaporthales</taxon>
        <taxon>Pyriculariaceae</taxon>
        <taxon>Pyricularia</taxon>
    </lineage>
</organism>
<dbReference type="AlphaFoldDB" id="L7J5J1"/>